<dbReference type="SMART" id="SM00872">
    <property type="entry name" value="Alpha-mann_mid"/>
    <property type="match status" value="1"/>
</dbReference>
<evidence type="ECO:0000256" key="7">
    <source>
        <dbReference type="ARBA" id="ARBA00054985"/>
    </source>
</evidence>
<name>A0A8J5UME5_9ASCO</name>
<dbReference type="OrthoDB" id="10261055at2759"/>
<dbReference type="FunFam" id="1.20.1270.50:FF:000004">
    <property type="entry name" value="alpha-mannosidase 2C1 isoform X1"/>
    <property type="match status" value="1"/>
</dbReference>
<dbReference type="GO" id="GO:0000329">
    <property type="term" value="C:fungal-type vacuole membrane"/>
    <property type="evidence" value="ECO:0007669"/>
    <property type="project" value="TreeGrafter"/>
</dbReference>
<dbReference type="InterPro" id="IPR000602">
    <property type="entry name" value="Glyco_hydro_38_N"/>
</dbReference>
<evidence type="ECO:0000256" key="2">
    <source>
        <dbReference type="ARBA" id="ARBA00009792"/>
    </source>
</evidence>
<comment type="function">
    <text evidence="7">Degrades free oligosaccharides in the vacuole.</text>
</comment>
<dbReference type="GeneID" id="73467279"/>
<evidence type="ECO:0000313" key="10">
    <source>
        <dbReference type="EMBL" id="KAG7666048.1"/>
    </source>
</evidence>
<dbReference type="Pfam" id="PF01074">
    <property type="entry name" value="Glyco_hydro_38N"/>
    <property type="match status" value="1"/>
</dbReference>
<gene>
    <name evidence="10" type="ORF">J8A68_000478</name>
</gene>
<comment type="caution">
    <text evidence="10">The sequence shown here is derived from an EMBL/GenBank/DDBJ whole genome shotgun (WGS) entry which is preliminary data.</text>
</comment>
<dbReference type="PANTHER" id="PTHR46017">
    <property type="entry name" value="ALPHA-MANNOSIDASE 2C1"/>
    <property type="match status" value="1"/>
</dbReference>
<dbReference type="EMBL" id="JAGSYN010000044">
    <property type="protein sequence ID" value="KAG7666048.1"/>
    <property type="molecule type" value="Genomic_DNA"/>
</dbReference>
<organism evidence="10 11">
    <name type="scientific">[Candida] subhashii</name>
    <dbReference type="NCBI Taxonomy" id="561895"/>
    <lineage>
        <taxon>Eukaryota</taxon>
        <taxon>Fungi</taxon>
        <taxon>Dikarya</taxon>
        <taxon>Ascomycota</taxon>
        <taxon>Saccharomycotina</taxon>
        <taxon>Pichiomycetes</taxon>
        <taxon>Debaryomycetaceae</taxon>
        <taxon>Spathaspora</taxon>
    </lineage>
</organism>
<evidence type="ECO:0000256" key="6">
    <source>
        <dbReference type="ARBA" id="ARBA00023295"/>
    </source>
</evidence>
<dbReference type="GO" id="GO:0004559">
    <property type="term" value="F:alpha-mannosidase activity"/>
    <property type="evidence" value="ECO:0007669"/>
    <property type="project" value="UniProtKB-EC"/>
</dbReference>
<dbReference type="InterPro" id="IPR054723">
    <property type="entry name" value="Ams1-like_N"/>
</dbReference>
<keyword evidence="4" id="KW-0479">Metal-binding</keyword>
<reference evidence="10 11" key="1">
    <citation type="journal article" date="2021" name="DNA Res.">
        <title>Genome analysis of Candida subhashii reveals its hybrid nature and dual mitochondrial genome conformations.</title>
        <authorList>
            <person name="Mixao V."/>
            <person name="Hegedusova E."/>
            <person name="Saus E."/>
            <person name="Pryszcz L.P."/>
            <person name="Cillingova A."/>
            <person name="Nosek J."/>
            <person name="Gabaldon T."/>
        </authorList>
    </citation>
    <scope>NUCLEOTIDE SEQUENCE [LARGE SCALE GENOMIC DNA]</scope>
    <source>
        <strain evidence="10 11">CBS 10753</strain>
    </source>
</reference>
<dbReference type="GO" id="GO:0006013">
    <property type="term" value="P:mannose metabolic process"/>
    <property type="evidence" value="ECO:0007669"/>
    <property type="project" value="InterPro"/>
</dbReference>
<comment type="catalytic activity">
    <reaction evidence="1">
        <text>Hydrolysis of terminal, non-reducing alpha-D-mannose residues in alpha-D-mannosides.</text>
        <dbReference type="EC" id="3.2.1.24"/>
    </reaction>
</comment>
<dbReference type="Pfam" id="PF07748">
    <property type="entry name" value="Glyco_hydro_38C"/>
    <property type="match status" value="1"/>
</dbReference>
<evidence type="ECO:0000259" key="9">
    <source>
        <dbReference type="SMART" id="SM00872"/>
    </source>
</evidence>
<dbReference type="AlphaFoldDB" id="A0A8J5UME5"/>
<dbReference type="Pfam" id="PF17677">
    <property type="entry name" value="Glyco_hydro38C2"/>
    <property type="match status" value="1"/>
</dbReference>
<evidence type="ECO:0000313" key="11">
    <source>
        <dbReference type="Proteomes" id="UP000694255"/>
    </source>
</evidence>
<dbReference type="Pfam" id="PF09261">
    <property type="entry name" value="Alpha-mann_mid"/>
    <property type="match status" value="1"/>
</dbReference>
<sequence length="1105" mass="126686">MSYNNFNRQPRFKPVDHLYEARVRQFTDGGRYRDLNLPKFYDLHRQEIQNLRAWRVPDIDGKTQRPLFKDIDFDNVEWNHIGLGHNFGPSWKTWWVKFYIDIPEDWLQYEQIEIEWDTGSEGLLYNSEGFPLQAFSGGDRSAFRVAPEYRKTGKQLFYIEVACNGMFGNGDDGEPNPNRYFRLNRAHLNVPDLDAKRLHWDYWILGDASREFPGGWQKYQAADLCNRIMNEFDPNDRESVKRGRELAKSMLGDKIDSEEVFDEFENNSIKRIDVFGVGNCHIDTAWEWPFAETKRKIVRSWTTQLRIADEYPEYVFVASQMQQFKWLKQYHPEIFDKIHEKFTNNQFLPIGGSWVENDTNMPNGESLIRQFVLGQRYCMNEFGFYSNIFWLPDTFGYSSQIPQICQLVGISRFLTQKLSWNNINSFPLSTFNWKAIDGSQVLVHMPPANTYTAGANFGDVIRSQHQHKNLRDEPTGLLLYGHGDGGGGPTEEMIEKLRRCRGLANTCGLIPTVQLGVTVDDFYEHVLEKTNNGSELPTWTGEIYLEFHRGTYTVQALVKKYMRFGEVKLHDLEFIAGLTSIKYPKYKYPAKEINALWEDLLLCQFHDVLPGSSIGMVYYDEVHPMLEALLRNSQALIDEALHYSGKVSKLNDVSLVNTLPWDRYNEVVNVNRHESPELYHLLGENKCGIVKDDGDSLAISVNTIGGVTSINSKLDYPASVKETKDGFVLSNGALTAKISSSGIVTSLYDEINRREVIDSTPTDQTGDSVVGGNQFVLFDDQPTNWPAWDTELYSLEKFKLLTNGKAKILVNDKYESSIELYHKISSESSNTTIISLAGLKSSKNLDNNYLKFSSKVKWHENYKFLKVQFPTTLYTPQSANYETQFGITQRPTHYNTSWDIARFEVAHHKFMDLSEFNYGVSILNNCKYGGAIHGNLIRLSLLRSAKAPDNKADMGDYHEFEYAIYPHAGNLGESTVRAGYNFNYKLVTKPIPAAASDLFKAITLENAGSIVLSHIKRGENDFDVNQYAAYKTDTPERSIVLRIYESLGGNSNARVKFDKNVVNVDKVVKTCGLEHDKEELKVNDDYSVDISLRGFEIITLKVYLK</sequence>
<keyword evidence="6" id="KW-0326">Glycosidase</keyword>
<evidence type="ECO:0000256" key="8">
    <source>
        <dbReference type="ARBA" id="ARBA00071615"/>
    </source>
</evidence>
<evidence type="ECO:0000256" key="5">
    <source>
        <dbReference type="ARBA" id="ARBA00022801"/>
    </source>
</evidence>
<dbReference type="InterPro" id="IPR015341">
    <property type="entry name" value="Glyco_hydro_38_cen"/>
</dbReference>
<feature type="domain" description="Glycoside hydrolase family 38 central" evidence="9">
    <location>
        <begin position="546"/>
        <end position="625"/>
    </location>
</feature>
<dbReference type="RefSeq" id="XP_049266280.1">
    <property type="nucleotide sequence ID" value="XM_049408800.1"/>
</dbReference>
<dbReference type="GO" id="GO:0009313">
    <property type="term" value="P:oligosaccharide catabolic process"/>
    <property type="evidence" value="ECO:0007669"/>
    <property type="project" value="TreeGrafter"/>
</dbReference>
<evidence type="ECO:0000256" key="1">
    <source>
        <dbReference type="ARBA" id="ARBA00000365"/>
    </source>
</evidence>
<dbReference type="FunFam" id="3.20.110.10:FF:000002">
    <property type="entry name" value="alpha-mannosidase 2C1 isoform X1"/>
    <property type="match status" value="1"/>
</dbReference>
<dbReference type="FunFam" id="2.70.98.30:FF:000001">
    <property type="entry name" value="alpha-mannosidase 2C1 isoform X2"/>
    <property type="match status" value="1"/>
</dbReference>
<keyword evidence="11" id="KW-1185">Reference proteome</keyword>
<dbReference type="InterPro" id="IPR011682">
    <property type="entry name" value="Glyco_hydro_38_C"/>
</dbReference>
<evidence type="ECO:0000256" key="4">
    <source>
        <dbReference type="ARBA" id="ARBA00022723"/>
    </source>
</evidence>
<dbReference type="EC" id="3.2.1.24" evidence="3"/>
<proteinExistence type="inferred from homology"/>
<dbReference type="InterPro" id="IPR041147">
    <property type="entry name" value="GH38_C"/>
</dbReference>
<dbReference type="PANTHER" id="PTHR46017:SF1">
    <property type="entry name" value="ALPHA-MANNOSIDASE 2C1"/>
    <property type="match status" value="1"/>
</dbReference>
<protein>
    <recommendedName>
        <fullName evidence="8">Alpha-mannosidase</fullName>
        <ecNumber evidence="3">3.2.1.24</ecNumber>
    </recommendedName>
</protein>
<keyword evidence="5" id="KW-0378">Hydrolase</keyword>
<evidence type="ECO:0000256" key="3">
    <source>
        <dbReference type="ARBA" id="ARBA00012752"/>
    </source>
</evidence>
<comment type="similarity">
    <text evidence="2">Belongs to the glycosyl hydrolase 38 family.</text>
</comment>
<accession>A0A8J5UME5</accession>
<dbReference type="Pfam" id="PF22907">
    <property type="entry name" value="Ams1-like_1st"/>
    <property type="match status" value="1"/>
</dbReference>
<dbReference type="Proteomes" id="UP000694255">
    <property type="component" value="Unassembled WGS sequence"/>
</dbReference>
<dbReference type="GO" id="GO:0046872">
    <property type="term" value="F:metal ion binding"/>
    <property type="evidence" value="ECO:0007669"/>
    <property type="project" value="UniProtKB-KW"/>
</dbReference>